<reference evidence="1 2" key="2">
    <citation type="submission" date="2007-09" db="EMBL/GenBank/DDBJ databases">
        <title>Draft genome sequence of Clostridium bolteae (ATCC BAA-613).</title>
        <authorList>
            <person name="Sudarsanam P."/>
            <person name="Ley R."/>
            <person name="Guruge J."/>
            <person name="Turnbaugh P.J."/>
            <person name="Mahowald M."/>
            <person name="Liep D."/>
            <person name="Gordon J."/>
        </authorList>
    </citation>
    <scope>NUCLEOTIDE SEQUENCE [LARGE SCALE GENOMIC DNA]</scope>
    <source>
        <strain evidence="2">ATCC BAA-613 / DSM 15670 / CCUG 46953 / JCM 12243 / WAL 16351</strain>
    </source>
</reference>
<comment type="caution">
    <text evidence="1">The sequence shown here is derived from an EMBL/GenBank/DDBJ whole genome shotgun (WGS) entry which is preliminary data.</text>
</comment>
<organism evidence="1 2">
    <name type="scientific">Enterocloster bolteae (strain ATCC BAA-613 / DSM 15670 / CCUG 46953 / JCM 12243 / WAL 16351)</name>
    <name type="common">Clostridium bolteae</name>
    <dbReference type="NCBI Taxonomy" id="411902"/>
    <lineage>
        <taxon>Bacteria</taxon>
        <taxon>Bacillati</taxon>
        <taxon>Bacillota</taxon>
        <taxon>Clostridia</taxon>
        <taxon>Lachnospirales</taxon>
        <taxon>Lachnospiraceae</taxon>
        <taxon>Enterocloster</taxon>
    </lineage>
</organism>
<dbReference type="Proteomes" id="UP000005396">
    <property type="component" value="Unassembled WGS sequence"/>
</dbReference>
<name>A8RKL3_ENTBW</name>
<protein>
    <submittedName>
        <fullName evidence="1">Uncharacterized protein</fullName>
    </submittedName>
</protein>
<sequence length="40" mass="4753">MTKIIQNSYRKRHVNMRGRRNINVEQIETISGNHSGFYGF</sequence>
<reference evidence="1 2" key="1">
    <citation type="submission" date="2007-08" db="EMBL/GenBank/DDBJ databases">
        <authorList>
            <person name="Fulton L."/>
            <person name="Clifton S."/>
            <person name="Fulton B."/>
            <person name="Xu J."/>
            <person name="Minx P."/>
            <person name="Pepin K.H."/>
            <person name="Johnson M."/>
            <person name="Thiruvilangam P."/>
            <person name="Bhonagiri V."/>
            <person name="Nash W.E."/>
            <person name="Mardis E.R."/>
            <person name="Wilson R.K."/>
        </authorList>
    </citation>
    <scope>NUCLEOTIDE SEQUENCE [LARGE SCALE GENOMIC DNA]</scope>
    <source>
        <strain evidence="2">ATCC BAA-613 / DSM 15670 / CCUG 46953 / JCM 12243 / WAL 16351</strain>
    </source>
</reference>
<gene>
    <name evidence="1" type="ORF">CLOBOL_01357</name>
</gene>
<proteinExistence type="predicted"/>
<dbReference type="EMBL" id="ABCC02000015">
    <property type="protein sequence ID" value="EDP18486.1"/>
    <property type="molecule type" value="Genomic_DNA"/>
</dbReference>
<dbReference type="HOGENOM" id="CLU_3287291_0_0_9"/>
<evidence type="ECO:0000313" key="1">
    <source>
        <dbReference type="EMBL" id="EDP18486.1"/>
    </source>
</evidence>
<dbReference type="AlphaFoldDB" id="A8RKL3"/>
<evidence type="ECO:0000313" key="2">
    <source>
        <dbReference type="Proteomes" id="UP000005396"/>
    </source>
</evidence>
<dbReference type="PaxDb" id="411902-CLOBOL_01357"/>
<accession>A8RKL3</accession>